<dbReference type="Proteomes" id="UP000593571">
    <property type="component" value="Unassembled WGS sequence"/>
</dbReference>
<comment type="caution">
    <text evidence="1">The sequence shown here is derived from an EMBL/GenBank/DDBJ whole genome shotgun (WGS) entry which is preliminary data.</text>
</comment>
<name>A0A7J8C271_ROUAE</name>
<evidence type="ECO:0000313" key="1">
    <source>
        <dbReference type="EMBL" id="KAF6404953.1"/>
    </source>
</evidence>
<proteinExistence type="predicted"/>
<organism evidence="1 2">
    <name type="scientific">Rousettus aegyptiacus</name>
    <name type="common">Egyptian fruit bat</name>
    <name type="synonym">Pteropus aegyptiacus</name>
    <dbReference type="NCBI Taxonomy" id="9407"/>
    <lineage>
        <taxon>Eukaryota</taxon>
        <taxon>Metazoa</taxon>
        <taxon>Chordata</taxon>
        <taxon>Craniata</taxon>
        <taxon>Vertebrata</taxon>
        <taxon>Euteleostomi</taxon>
        <taxon>Mammalia</taxon>
        <taxon>Eutheria</taxon>
        <taxon>Laurasiatheria</taxon>
        <taxon>Chiroptera</taxon>
        <taxon>Yinpterochiroptera</taxon>
        <taxon>Pteropodoidea</taxon>
        <taxon>Pteropodidae</taxon>
        <taxon>Rousettinae</taxon>
        <taxon>Rousettus</taxon>
    </lineage>
</organism>
<sequence>MPRRPLAGSSKLFSSRHVLPAYARPLSFPGTLRDTRGRVNNEEWNPAHVLILRKPRPPAMIRAWGAGEKERQIVHPALRNAEGHCLGYWRKERLLPHVGSTRRLLFSAEGSDCPFEVGWLACF</sequence>
<gene>
    <name evidence="1" type="ORF">HJG63_009283</name>
</gene>
<keyword evidence="2" id="KW-1185">Reference proteome</keyword>
<dbReference type="EMBL" id="JACASE010000015">
    <property type="protein sequence ID" value="KAF6404953.1"/>
    <property type="molecule type" value="Genomic_DNA"/>
</dbReference>
<evidence type="ECO:0000313" key="2">
    <source>
        <dbReference type="Proteomes" id="UP000593571"/>
    </source>
</evidence>
<reference evidence="1 2" key="1">
    <citation type="journal article" date="2020" name="Nature">
        <title>Six reference-quality genomes reveal evolution of bat adaptations.</title>
        <authorList>
            <person name="Jebb D."/>
            <person name="Huang Z."/>
            <person name="Pippel M."/>
            <person name="Hughes G.M."/>
            <person name="Lavrichenko K."/>
            <person name="Devanna P."/>
            <person name="Winkler S."/>
            <person name="Jermiin L.S."/>
            <person name="Skirmuntt E.C."/>
            <person name="Katzourakis A."/>
            <person name="Burkitt-Gray L."/>
            <person name="Ray D.A."/>
            <person name="Sullivan K.A.M."/>
            <person name="Roscito J.G."/>
            <person name="Kirilenko B.M."/>
            <person name="Davalos L.M."/>
            <person name="Corthals A.P."/>
            <person name="Power M.L."/>
            <person name="Jones G."/>
            <person name="Ransome R.D."/>
            <person name="Dechmann D.K.N."/>
            <person name="Locatelli A.G."/>
            <person name="Puechmaille S.J."/>
            <person name="Fedrigo O."/>
            <person name="Jarvis E.D."/>
            <person name="Hiller M."/>
            <person name="Vernes S.C."/>
            <person name="Myers E.W."/>
            <person name="Teeling E.C."/>
        </authorList>
    </citation>
    <scope>NUCLEOTIDE SEQUENCE [LARGE SCALE GENOMIC DNA]</scope>
    <source>
        <strain evidence="1">MRouAeg1</strain>
        <tissue evidence="1">Muscle</tissue>
    </source>
</reference>
<protein>
    <submittedName>
        <fullName evidence="1">Uncharacterized protein</fullName>
    </submittedName>
</protein>
<accession>A0A7J8C271</accession>
<dbReference type="AlphaFoldDB" id="A0A7J8C271"/>